<gene>
    <name evidence="2" type="ORF">FHR65_003584</name>
</gene>
<feature type="region of interest" description="Disordered" evidence="1">
    <location>
        <begin position="182"/>
        <end position="211"/>
    </location>
</feature>
<protein>
    <submittedName>
        <fullName evidence="2">Uncharacterized protein</fullName>
    </submittedName>
</protein>
<sequence length="211" mass="22929">MTEDASIAMPFTSTMVVWGDARTCRWAAMTRHRASAAIAPARPTSGERNGLTPAHGRPLSCGLAAGPLPAHHRRTRRKYVHVGSYAASMPRKSPRRWAGKDQSRWSVCRGAHRAWRALFGGWCVEQTFHHKQSNKQAFNQATDAFSGAVSSPIAGPCGGMDAATKPTRTYLRRVPRAVRAPRTRPTRLLTASQSTANKTTALATKPALTTS</sequence>
<dbReference type="EMBL" id="JACIIQ010000018">
    <property type="protein sequence ID" value="MBB5671999.1"/>
    <property type="molecule type" value="Genomic_DNA"/>
</dbReference>
<comment type="caution">
    <text evidence="2">The sequence shown here is derived from an EMBL/GenBank/DDBJ whole genome shotgun (WGS) entry which is preliminary data.</text>
</comment>
<reference evidence="2" key="1">
    <citation type="submission" date="2020-08" db="EMBL/GenBank/DDBJ databases">
        <title>Studying the diversity of plant-associated saprophytic bacteria and their role in host health and plant-pathogen interactions.</title>
        <authorList>
            <person name="Potnis N."/>
        </authorList>
    </citation>
    <scope>NUCLEOTIDE SEQUENCE</scope>
    <source>
        <strain evidence="2">F21</strain>
    </source>
</reference>
<name>A0AB73H0W9_9XANT</name>
<accession>A0AB73H0W9</accession>
<proteinExistence type="predicted"/>
<evidence type="ECO:0000313" key="2">
    <source>
        <dbReference type="EMBL" id="MBB5671999.1"/>
    </source>
</evidence>
<evidence type="ECO:0000256" key="1">
    <source>
        <dbReference type="SAM" id="MobiDB-lite"/>
    </source>
</evidence>
<dbReference type="Proteomes" id="UP000528595">
    <property type="component" value="Unassembled WGS sequence"/>
</dbReference>
<feature type="compositionally biased region" description="Low complexity" evidence="1">
    <location>
        <begin position="186"/>
        <end position="211"/>
    </location>
</feature>
<dbReference type="AlphaFoldDB" id="A0AB73H0W9"/>
<organism evidence="2">
    <name type="scientific">Xanthomonas arboricola</name>
    <dbReference type="NCBI Taxonomy" id="56448"/>
    <lineage>
        <taxon>Bacteria</taxon>
        <taxon>Pseudomonadati</taxon>
        <taxon>Pseudomonadota</taxon>
        <taxon>Gammaproteobacteria</taxon>
        <taxon>Lysobacterales</taxon>
        <taxon>Lysobacteraceae</taxon>
        <taxon>Xanthomonas</taxon>
    </lineage>
</organism>